<dbReference type="Pfam" id="PF04214">
    <property type="entry name" value="DUF411"/>
    <property type="match status" value="1"/>
</dbReference>
<evidence type="ECO:0000313" key="2">
    <source>
        <dbReference type="EMBL" id="ACY48266.1"/>
    </source>
</evidence>
<dbReference type="HOGENOM" id="CLU_112034_1_0_10"/>
<gene>
    <name evidence="2" type="ordered locus">Rmar_1377</name>
</gene>
<dbReference type="Proteomes" id="UP000002221">
    <property type="component" value="Chromosome"/>
</dbReference>
<dbReference type="OrthoDB" id="14727at2"/>
<name>D0MIF8_RHOM4</name>
<evidence type="ECO:0008006" key="4">
    <source>
        <dbReference type="Google" id="ProtNLM"/>
    </source>
</evidence>
<dbReference type="STRING" id="518766.Rmar_1377"/>
<dbReference type="SUPFAM" id="SSF52833">
    <property type="entry name" value="Thioredoxin-like"/>
    <property type="match status" value="1"/>
</dbReference>
<keyword evidence="3" id="KW-1185">Reference proteome</keyword>
<keyword evidence="1" id="KW-0732">Signal</keyword>
<dbReference type="eggNOG" id="COG3019">
    <property type="taxonomic scope" value="Bacteria"/>
</dbReference>
<dbReference type="KEGG" id="rmr:Rmar_1377"/>
<dbReference type="EMBL" id="CP001807">
    <property type="protein sequence ID" value="ACY48266.1"/>
    <property type="molecule type" value="Genomic_DNA"/>
</dbReference>
<proteinExistence type="predicted"/>
<dbReference type="InterPro" id="IPR007332">
    <property type="entry name" value="DUF411"/>
</dbReference>
<evidence type="ECO:0000313" key="3">
    <source>
        <dbReference type="Proteomes" id="UP000002221"/>
    </source>
</evidence>
<feature type="chain" id="PRO_5003012131" description="DUF411 domain-containing protein" evidence="1">
    <location>
        <begin position="33"/>
        <end position="160"/>
    </location>
</feature>
<reference evidence="2 3" key="1">
    <citation type="journal article" date="2009" name="Stand. Genomic Sci.">
        <title>Complete genome sequence of Rhodothermus marinus type strain (R-10).</title>
        <authorList>
            <person name="Nolan M."/>
            <person name="Tindall B.J."/>
            <person name="Pomrenke H."/>
            <person name="Lapidus A."/>
            <person name="Copeland A."/>
            <person name="Glavina Del Rio T."/>
            <person name="Lucas S."/>
            <person name="Chen F."/>
            <person name="Tice H."/>
            <person name="Cheng J.F."/>
            <person name="Saunders E."/>
            <person name="Han C."/>
            <person name="Bruce D."/>
            <person name="Goodwin L."/>
            <person name="Chain P."/>
            <person name="Pitluck S."/>
            <person name="Ovchinikova G."/>
            <person name="Pati A."/>
            <person name="Ivanova N."/>
            <person name="Mavromatis K."/>
            <person name="Chen A."/>
            <person name="Palaniappan K."/>
            <person name="Land M."/>
            <person name="Hauser L."/>
            <person name="Chang Y.J."/>
            <person name="Jeffries C.D."/>
            <person name="Brettin T."/>
            <person name="Goker M."/>
            <person name="Bristow J."/>
            <person name="Eisen J.A."/>
            <person name="Markowitz V."/>
            <person name="Hugenholtz P."/>
            <person name="Kyrpides N.C."/>
            <person name="Klenk H.P."/>
            <person name="Detter J.C."/>
        </authorList>
    </citation>
    <scope>NUCLEOTIDE SEQUENCE [LARGE SCALE GENOMIC DNA]</scope>
    <source>
        <strain evidence="3">ATCC 43812 / DSM 4252 / R-10</strain>
    </source>
</reference>
<organism evidence="2 3">
    <name type="scientific">Rhodothermus marinus (strain ATCC 43812 / DSM 4252 / R-10)</name>
    <name type="common">Rhodothermus obamensis</name>
    <dbReference type="NCBI Taxonomy" id="518766"/>
    <lineage>
        <taxon>Bacteria</taxon>
        <taxon>Pseudomonadati</taxon>
        <taxon>Rhodothermota</taxon>
        <taxon>Rhodothermia</taxon>
        <taxon>Rhodothermales</taxon>
        <taxon>Rhodothermaceae</taxon>
        <taxon>Rhodothermus</taxon>
    </lineage>
</organism>
<sequence>MRITRKTYVLGFLLGAALAAVGLALYSSQQQASAQPTLTVFKSPTCGCCGKWVEHMKAAGFNVRVEDVQDLSAIKARFHVPGTLHSCHTAIVEGYVIEGHVPAADVWRLLREKPDVTGLAVPGMPIGSPGMEQGFRVDPYDVLAFTTDGQTRVFARYGQE</sequence>
<evidence type="ECO:0000256" key="1">
    <source>
        <dbReference type="SAM" id="SignalP"/>
    </source>
</evidence>
<accession>D0MIF8</accession>
<dbReference type="InterPro" id="IPR036249">
    <property type="entry name" value="Thioredoxin-like_sf"/>
</dbReference>
<dbReference type="RefSeq" id="WP_012843877.1">
    <property type="nucleotide sequence ID" value="NC_013501.1"/>
</dbReference>
<protein>
    <recommendedName>
        <fullName evidence="4">DUF411 domain-containing protein</fullName>
    </recommendedName>
</protein>
<dbReference type="AlphaFoldDB" id="D0MIF8"/>
<feature type="signal peptide" evidence="1">
    <location>
        <begin position="1"/>
        <end position="32"/>
    </location>
</feature>